<dbReference type="PIRSF" id="PIRSF006060">
    <property type="entry name" value="AA_transporter"/>
    <property type="match status" value="1"/>
</dbReference>
<dbReference type="Gene3D" id="1.20.1740.10">
    <property type="entry name" value="Amino acid/polyamine transporter I"/>
    <property type="match status" value="1"/>
</dbReference>
<evidence type="ECO:0000256" key="2">
    <source>
        <dbReference type="ARBA" id="ARBA00022475"/>
    </source>
</evidence>
<feature type="transmembrane region" description="Helical" evidence="6">
    <location>
        <begin position="366"/>
        <end position="393"/>
    </location>
</feature>
<evidence type="ECO:0000256" key="5">
    <source>
        <dbReference type="ARBA" id="ARBA00023136"/>
    </source>
</evidence>
<feature type="transmembrane region" description="Helical" evidence="6">
    <location>
        <begin position="129"/>
        <end position="149"/>
    </location>
</feature>
<evidence type="ECO:0000256" key="6">
    <source>
        <dbReference type="SAM" id="Phobius"/>
    </source>
</evidence>
<evidence type="ECO:0000256" key="1">
    <source>
        <dbReference type="ARBA" id="ARBA00004651"/>
    </source>
</evidence>
<dbReference type="Proteomes" id="UP001477672">
    <property type="component" value="Unassembled WGS sequence"/>
</dbReference>
<evidence type="ECO:0000313" key="7">
    <source>
        <dbReference type="EMBL" id="MEQ2521596.1"/>
    </source>
</evidence>
<feature type="transmembrane region" description="Helical" evidence="6">
    <location>
        <begin position="243"/>
        <end position="265"/>
    </location>
</feature>
<dbReference type="InterPro" id="IPR050367">
    <property type="entry name" value="APC_superfamily"/>
</dbReference>
<evidence type="ECO:0000256" key="3">
    <source>
        <dbReference type="ARBA" id="ARBA00022692"/>
    </source>
</evidence>
<feature type="transmembrane region" description="Helical" evidence="6">
    <location>
        <begin position="405"/>
        <end position="424"/>
    </location>
</feature>
<comment type="subcellular location">
    <subcellularLocation>
        <location evidence="1">Cell membrane</location>
        <topology evidence="1">Multi-pass membrane protein</topology>
    </subcellularLocation>
</comment>
<keyword evidence="5 6" id="KW-0472">Membrane</keyword>
<feature type="transmembrane region" description="Helical" evidence="6">
    <location>
        <begin position="202"/>
        <end position="222"/>
    </location>
</feature>
<protein>
    <submittedName>
        <fullName evidence="7">Amino acid permease</fullName>
    </submittedName>
</protein>
<reference evidence="7 8" key="1">
    <citation type="submission" date="2024-03" db="EMBL/GenBank/DDBJ databases">
        <title>Human intestinal bacterial collection.</title>
        <authorList>
            <person name="Pauvert C."/>
            <person name="Hitch T.C.A."/>
            <person name="Clavel T."/>
        </authorList>
    </citation>
    <scope>NUCLEOTIDE SEQUENCE [LARGE SCALE GENOMIC DNA]</scope>
    <source>
        <strain evidence="7 8">CLA-JM-H11</strain>
    </source>
</reference>
<dbReference type="EMBL" id="JBBMFA010000111">
    <property type="protein sequence ID" value="MEQ2521596.1"/>
    <property type="molecule type" value="Genomic_DNA"/>
</dbReference>
<dbReference type="PANTHER" id="PTHR42770">
    <property type="entry name" value="AMINO ACID TRANSPORTER-RELATED"/>
    <property type="match status" value="1"/>
</dbReference>
<gene>
    <name evidence="7" type="ORF">WMO24_14340</name>
</gene>
<feature type="transmembrane region" description="Helical" evidence="6">
    <location>
        <begin position="21"/>
        <end position="40"/>
    </location>
</feature>
<comment type="caution">
    <text evidence="7">The sequence shown here is derived from an EMBL/GenBank/DDBJ whole genome shotgun (WGS) entry which is preliminary data.</text>
</comment>
<feature type="transmembrane region" description="Helical" evidence="6">
    <location>
        <begin position="289"/>
        <end position="316"/>
    </location>
</feature>
<name>A0ABV1GIN1_9FIRM</name>
<keyword evidence="4 6" id="KW-1133">Transmembrane helix</keyword>
<feature type="transmembrane region" description="Helical" evidence="6">
    <location>
        <begin position="430"/>
        <end position="448"/>
    </location>
</feature>
<organism evidence="7 8">
    <name type="scientific">Ruthenibacterium intestinale</name>
    <dbReference type="NCBI Taxonomy" id="3133163"/>
    <lineage>
        <taxon>Bacteria</taxon>
        <taxon>Bacillati</taxon>
        <taxon>Bacillota</taxon>
        <taxon>Clostridia</taxon>
        <taxon>Eubacteriales</taxon>
        <taxon>Oscillospiraceae</taxon>
        <taxon>Ruthenibacterium</taxon>
    </lineage>
</organism>
<evidence type="ECO:0000313" key="8">
    <source>
        <dbReference type="Proteomes" id="UP001477672"/>
    </source>
</evidence>
<evidence type="ECO:0000256" key="4">
    <source>
        <dbReference type="ARBA" id="ARBA00022989"/>
    </source>
</evidence>
<accession>A0ABV1GIN1</accession>
<proteinExistence type="predicted"/>
<feature type="transmembrane region" description="Helical" evidence="6">
    <location>
        <begin position="52"/>
        <end position="74"/>
    </location>
</feature>
<keyword evidence="8" id="KW-1185">Reference proteome</keyword>
<sequence length="469" mass="50773">MDNHVISPAEKKQSLQRQMGLLGVIAMGVGNTIGSGLFFIPQNLAAASTPLASLIAFVVSAFGCIIVAFSFANLSQKMPLSGGTIVYVKKAEGSFAAFLVGWYNWFAGPSSIAGLVVGMVAYLGVFFPVLLVNNVAALIVCLILYWFIVLINIRGVKSASAFNIITTVVKVIPIILFVLIAATKFDFANLTTVNPAMVQDGASQFATIPAGLAVTMWCFMGFDTIAQSAGVVKDPEKNIKRGTILSILFVTIVYVLVIFIAYGVMDQEMLAGTSAPFSEILQYCTGSNVWSYVMSIFIMFSIYGCASGTLLAAAQFSYGMGEQKIFPPIFAKLHPKYNTPITALIIEGIFGSLLIIANYTKGLAGAYLFIILVSTMSTIICFIATVLSDIMLLRDMGGKVTPWRYIKKCALPLLAFVYLLYAIYGTGYESVMWGFLFLLLGLPVYAYMRYKYPQSIVKSGEAAADEDVH</sequence>
<dbReference type="InterPro" id="IPR002293">
    <property type="entry name" value="AA/rel_permease1"/>
</dbReference>
<keyword evidence="2" id="KW-1003">Cell membrane</keyword>
<feature type="transmembrane region" description="Helical" evidence="6">
    <location>
        <begin position="337"/>
        <end position="360"/>
    </location>
</feature>
<dbReference type="Pfam" id="PF13520">
    <property type="entry name" value="AA_permease_2"/>
    <property type="match status" value="1"/>
</dbReference>
<dbReference type="PANTHER" id="PTHR42770:SF18">
    <property type="entry name" value="ARGININE_AGMATINE ANTIPORTER"/>
    <property type="match status" value="1"/>
</dbReference>
<feature type="transmembrane region" description="Helical" evidence="6">
    <location>
        <begin position="95"/>
        <end position="123"/>
    </location>
</feature>
<feature type="transmembrane region" description="Helical" evidence="6">
    <location>
        <begin position="161"/>
        <end position="182"/>
    </location>
</feature>
<keyword evidence="3 6" id="KW-0812">Transmembrane</keyword>